<keyword evidence="5" id="KW-1185">Reference proteome</keyword>
<evidence type="ECO:0000256" key="1">
    <source>
        <dbReference type="ARBA" id="ARBA00010088"/>
    </source>
</evidence>
<keyword evidence="2" id="KW-0732">Signal</keyword>
<dbReference type="InterPro" id="IPR029058">
    <property type="entry name" value="AB_hydrolase_fold"/>
</dbReference>
<dbReference type="EMBL" id="CP020715">
    <property type="protein sequence ID" value="ARJ06066.1"/>
    <property type="molecule type" value="Genomic_DNA"/>
</dbReference>
<keyword evidence="3" id="KW-0378">Hydrolase</keyword>
<dbReference type="Proteomes" id="UP000192775">
    <property type="component" value="Chromosome"/>
</dbReference>
<dbReference type="Pfam" id="PF00561">
    <property type="entry name" value="Abhydrolase_1"/>
    <property type="match status" value="1"/>
</dbReference>
<dbReference type="KEGG" id="cphy:B5808_13180"/>
<dbReference type="AlphaFoldDB" id="A0A1X9LLH9"/>
<dbReference type="PROSITE" id="PS51257">
    <property type="entry name" value="PROKAR_LIPOPROTEIN"/>
    <property type="match status" value="1"/>
</dbReference>
<evidence type="ECO:0000256" key="3">
    <source>
        <dbReference type="ARBA" id="ARBA00022801"/>
    </source>
</evidence>
<comment type="similarity">
    <text evidence="1">Belongs to the peptidase S33 family.</text>
</comment>
<accession>A0A1X9LLH9</accession>
<proteinExistence type="inferred from homology"/>
<dbReference type="InterPro" id="IPR000073">
    <property type="entry name" value="AB_hydrolase_1"/>
</dbReference>
<organism evidence="4 5">
    <name type="scientific">Cnuibacter physcomitrellae</name>
    <dbReference type="NCBI Taxonomy" id="1619308"/>
    <lineage>
        <taxon>Bacteria</taxon>
        <taxon>Bacillati</taxon>
        <taxon>Actinomycetota</taxon>
        <taxon>Actinomycetes</taxon>
        <taxon>Micrococcales</taxon>
        <taxon>Microbacteriaceae</taxon>
        <taxon>Cnuibacter</taxon>
    </lineage>
</organism>
<dbReference type="STRING" id="1619308.B5808_13180"/>
<dbReference type="RefSeq" id="WP_085020204.1">
    <property type="nucleotide sequence ID" value="NZ_BMHD01000001.1"/>
</dbReference>
<dbReference type="GO" id="GO:0016787">
    <property type="term" value="F:hydrolase activity"/>
    <property type="evidence" value="ECO:0007669"/>
    <property type="project" value="UniProtKB-KW"/>
</dbReference>
<evidence type="ECO:0000256" key="2">
    <source>
        <dbReference type="ARBA" id="ARBA00022729"/>
    </source>
</evidence>
<sequence length="519" mass="55441">MIRPARRRPLVALAVGALAVTVLAGCSPWLFPSPDAASTVEPTSTPTGETVDPSLEGYYSQSLTWDDCGQGFVCSTATAPLDWSNPDDGQTIDLALVRHPASGSKVGSLLVNPGGPGASAFDFVRQSVDFAAHPDLQQEYDIVGVDPRGVGRSSAISCLDDKQADAFFFDILPGQRGSQEWQDALRQSSKTFADACAANTGPLLEFIDTESSARDMDMIRALLGDDKLNYLGYSYGTSLGAHYAGLFPDKVGRMVLDGAENPESTSFDLTLTQAQGFESALKAYLESCTKESDCWFQGSADDGLKEVQGLLAQVDKKPIPNEDGRQLGSSSLLTAIMDPLYSESLWSDLDYMFESVKEGEAGAAFTLVDDYYSRSSDGTYYDNLIQNFNAITCADYPVTTDPAVIAQQNEQLIAASPTVGPYWTYGDIGCSVWPYPSRAVPGPITAAGSQPILVVGTTNDPATPYVWAQALASQLENGHLITYQGEGHTAYNTSSCVDDVVSAYFLDGTVPSSDPQCTS</sequence>
<name>A0A1X9LLH9_9MICO</name>
<dbReference type="PANTHER" id="PTHR43248:SF29">
    <property type="entry name" value="TRIPEPTIDYL AMINOPEPTIDASE"/>
    <property type="match status" value="1"/>
</dbReference>
<reference evidence="4 5" key="1">
    <citation type="submission" date="2017-04" db="EMBL/GenBank/DDBJ databases">
        <authorList>
            <person name="Afonso C.L."/>
            <person name="Miller P.J."/>
            <person name="Scott M.A."/>
            <person name="Spackman E."/>
            <person name="Goraichik I."/>
            <person name="Dimitrov K.M."/>
            <person name="Suarez D.L."/>
            <person name="Swayne D.E."/>
        </authorList>
    </citation>
    <scope>NUCLEOTIDE SEQUENCE [LARGE SCALE GENOMIC DNA]</scope>
    <source>
        <strain evidence="5">XA(T)</strain>
    </source>
</reference>
<evidence type="ECO:0000313" key="5">
    <source>
        <dbReference type="Proteomes" id="UP000192775"/>
    </source>
</evidence>
<dbReference type="SUPFAM" id="SSF53474">
    <property type="entry name" value="alpha/beta-Hydrolases"/>
    <property type="match status" value="1"/>
</dbReference>
<protein>
    <submittedName>
        <fullName evidence="4">Peptidase</fullName>
    </submittedName>
</protein>
<dbReference type="InterPro" id="IPR013595">
    <property type="entry name" value="Pept_S33_TAP-like_C"/>
</dbReference>
<dbReference type="InterPro" id="IPR051601">
    <property type="entry name" value="Serine_prot/Carboxylest_S33"/>
</dbReference>
<dbReference type="PANTHER" id="PTHR43248">
    <property type="entry name" value="2-SUCCINYL-6-HYDROXY-2,4-CYCLOHEXADIENE-1-CARBOXYLATE SYNTHASE"/>
    <property type="match status" value="1"/>
</dbReference>
<gene>
    <name evidence="4" type="ORF">B5808_13180</name>
</gene>
<evidence type="ECO:0000313" key="4">
    <source>
        <dbReference type="EMBL" id="ARJ06066.1"/>
    </source>
</evidence>
<dbReference type="Pfam" id="PF08386">
    <property type="entry name" value="Abhydrolase_4"/>
    <property type="match status" value="1"/>
</dbReference>
<dbReference type="Gene3D" id="3.40.50.1820">
    <property type="entry name" value="alpha/beta hydrolase"/>
    <property type="match status" value="1"/>
</dbReference>